<sequence length="236" mass="28211">MHDRAYGDKKNMDKELIRKIQDRKHYYEHVEALQKHLDEYFESEDMTVFHEMLSLDFHLDVYFIQPKDKEFNLLITSGMSLLEMNVPETIQDRADYTFAELMLLIPKDIKFNKTYPSDDKNDWIIGMMKDMARFPHHQDTFLTEGHTLQAWNDIADPYDKHTLFTGCILLPSATFGEDFMQITCEDRIINFYSLFPLYKNEMEYKIQHGYSRFFDLLIENDVAEVFDEKRENLLAV</sequence>
<dbReference type="AlphaFoldDB" id="D7VJA2"/>
<accession>D7VJA2</accession>
<evidence type="ECO:0000259" key="1">
    <source>
        <dbReference type="Pfam" id="PF05076"/>
    </source>
</evidence>
<dbReference type="STRING" id="525373.HMPREF0766_11071"/>
<dbReference type="EMBL" id="ACHA02000004">
    <property type="protein sequence ID" value="EFK58955.1"/>
    <property type="molecule type" value="Genomic_DNA"/>
</dbReference>
<feature type="domain" description="Suppressor of fused-like" evidence="1">
    <location>
        <begin position="58"/>
        <end position="231"/>
    </location>
</feature>
<comment type="caution">
    <text evidence="2">The sequence shown here is derived from an EMBL/GenBank/DDBJ whole genome shotgun (WGS) entry which is preliminary data.</text>
</comment>
<organism evidence="2 3">
    <name type="scientific">Sphingobacterium spiritivorum ATCC 33861</name>
    <dbReference type="NCBI Taxonomy" id="525373"/>
    <lineage>
        <taxon>Bacteria</taxon>
        <taxon>Pseudomonadati</taxon>
        <taxon>Bacteroidota</taxon>
        <taxon>Sphingobacteriia</taxon>
        <taxon>Sphingobacteriales</taxon>
        <taxon>Sphingobacteriaceae</taxon>
        <taxon>Sphingobacterium</taxon>
    </lineage>
</organism>
<gene>
    <name evidence="2" type="ORF">HMPREF0766_11071</name>
</gene>
<reference evidence="2" key="1">
    <citation type="submission" date="2010-07" db="EMBL/GenBank/DDBJ databases">
        <authorList>
            <person name="Muzny D."/>
            <person name="Qin X."/>
            <person name="Buhay C."/>
            <person name="Dugan-Rocha S."/>
            <person name="Ding Y."/>
            <person name="Chen G."/>
            <person name="Hawes A."/>
            <person name="Holder M."/>
            <person name="Jhangiani S."/>
            <person name="Johnson A."/>
            <person name="Khan Z."/>
            <person name="Li Z."/>
            <person name="Liu W."/>
            <person name="Liu X."/>
            <person name="Perez L."/>
            <person name="Shen H."/>
            <person name="Wang Q."/>
            <person name="Watt J."/>
            <person name="Xi L."/>
            <person name="Xin Y."/>
            <person name="Zhou J."/>
            <person name="Deng J."/>
            <person name="Jiang H."/>
            <person name="Liu Y."/>
            <person name="Qu J."/>
            <person name="Song X.-Z."/>
            <person name="Zhang L."/>
            <person name="Villasana D."/>
            <person name="Johnson A."/>
            <person name="Liu J."/>
            <person name="Liyanage D."/>
            <person name="Lorensuhewa L."/>
            <person name="Robinson T."/>
            <person name="Song A."/>
            <person name="Song B.-B."/>
            <person name="Dinh H."/>
            <person name="Thornton R."/>
            <person name="Coyle M."/>
            <person name="Francisco L."/>
            <person name="Jackson L."/>
            <person name="Javaid M."/>
            <person name="Korchina V."/>
            <person name="Kovar C."/>
            <person name="Mata R."/>
            <person name="Mathew T."/>
            <person name="Ngo R."/>
            <person name="Nguyen L."/>
            <person name="Nguyen N."/>
            <person name="Okwuonu G."/>
            <person name="Ongeri F."/>
            <person name="Pham C."/>
            <person name="Simmons D."/>
            <person name="Wilczek-Boney K."/>
            <person name="Hale W."/>
            <person name="Jakkamsetti A."/>
            <person name="Pham P."/>
            <person name="Ruth R."/>
            <person name="San Lucas F."/>
            <person name="Warren J."/>
            <person name="Zhang J."/>
            <person name="Zhao Z."/>
            <person name="Zhou C."/>
            <person name="Zhu D."/>
            <person name="Lee S."/>
            <person name="Bess C."/>
            <person name="Blankenburg K."/>
            <person name="Forbes L."/>
            <person name="Fu Q."/>
            <person name="Gubbala S."/>
            <person name="Hirani K."/>
            <person name="Jayaseelan J.C."/>
            <person name="Lara F."/>
            <person name="Munidasa M."/>
            <person name="Palculict T."/>
            <person name="Patil S."/>
            <person name="Pu L.-L."/>
            <person name="Saada N."/>
            <person name="Tang L."/>
            <person name="Weissenberger G."/>
            <person name="Zhu Y."/>
            <person name="Hemphill L."/>
            <person name="Shang Y."/>
            <person name="Youmans B."/>
            <person name="Ayvaz T."/>
            <person name="Ross M."/>
            <person name="Santibanez J."/>
            <person name="Aqrawi P."/>
            <person name="Gross S."/>
            <person name="Joshi V."/>
            <person name="Fowler G."/>
            <person name="Nazareth L."/>
            <person name="Reid J."/>
            <person name="Worley K."/>
            <person name="Petrosino J."/>
            <person name="Highlander S."/>
            <person name="Gibbs R."/>
        </authorList>
    </citation>
    <scope>NUCLEOTIDE SEQUENCE [LARGE SCALE GENOMIC DNA]</scope>
    <source>
        <strain evidence="2">ATCC 33861</strain>
    </source>
</reference>
<dbReference type="HOGENOM" id="CLU_082045_0_0_10"/>
<dbReference type="InterPro" id="IPR020941">
    <property type="entry name" value="SUFU-like_domain"/>
</dbReference>
<protein>
    <recommendedName>
        <fullName evidence="1">Suppressor of fused-like domain-containing protein</fullName>
    </recommendedName>
</protein>
<dbReference type="Pfam" id="PF05076">
    <property type="entry name" value="SUFU"/>
    <property type="match status" value="1"/>
</dbReference>
<name>D7VJA2_SPHSI</name>
<dbReference type="Proteomes" id="UP000006258">
    <property type="component" value="Unassembled WGS sequence"/>
</dbReference>
<evidence type="ECO:0000313" key="3">
    <source>
        <dbReference type="Proteomes" id="UP000006258"/>
    </source>
</evidence>
<dbReference type="eggNOG" id="COG4859">
    <property type="taxonomic scope" value="Bacteria"/>
</dbReference>
<keyword evidence="3" id="KW-1185">Reference proteome</keyword>
<proteinExistence type="predicted"/>
<evidence type="ECO:0000313" key="2">
    <source>
        <dbReference type="EMBL" id="EFK58955.1"/>
    </source>
</evidence>